<dbReference type="GO" id="GO:0005886">
    <property type="term" value="C:plasma membrane"/>
    <property type="evidence" value="ECO:0007669"/>
    <property type="project" value="TreeGrafter"/>
</dbReference>
<comment type="function">
    <text evidence="5">Involved in formation and maintenance of cell shape.</text>
</comment>
<dbReference type="Gene3D" id="1.20.5.490">
    <property type="entry name" value="Single helix bin"/>
    <property type="match status" value="1"/>
</dbReference>
<dbReference type="Proteomes" id="UP000284416">
    <property type="component" value="Unassembled WGS sequence"/>
</dbReference>
<keyword evidence="6" id="KW-0472">Membrane</keyword>
<reference evidence="8 9" key="1">
    <citation type="journal article" date="2017" name="Int. J. Syst. Evol. Microbiol.">
        <title>Bacillus notoginsengisoli sp. nov., a novel bacterium isolated from the rhizosphere of Panax notoginseng.</title>
        <authorList>
            <person name="Zhang M.Y."/>
            <person name="Cheng J."/>
            <person name="Cai Y."/>
            <person name="Zhang T.Y."/>
            <person name="Wu Y.Y."/>
            <person name="Manikprabhu D."/>
            <person name="Li W.J."/>
            <person name="Zhang Y.X."/>
        </authorList>
    </citation>
    <scope>NUCLEOTIDE SEQUENCE [LARGE SCALE GENOMIC DNA]</scope>
    <source>
        <strain evidence="8 9">JCM 30743</strain>
    </source>
</reference>
<keyword evidence="6" id="KW-1133">Transmembrane helix</keyword>
<dbReference type="PIRSF" id="PIRSF038471">
    <property type="entry name" value="MreC"/>
    <property type="match status" value="1"/>
</dbReference>
<dbReference type="EMBL" id="QWEG01000006">
    <property type="protein sequence ID" value="RHW40633.1"/>
    <property type="molecule type" value="Genomic_DNA"/>
</dbReference>
<evidence type="ECO:0000256" key="4">
    <source>
        <dbReference type="ARBA" id="ARBA00032089"/>
    </source>
</evidence>
<evidence type="ECO:0000256" key="6">
    <source>
        <dbReference type="SAM" id="Phobius"/>
    </source>
</evidence>
<name>A0A417YTY0_9BACI</name>
<dbReference type="InterPro" id="IPR042175">
    <property type="entry name" value="Cell/Rod_MreC_2"/>
</dbReference>
<dbReference type="InterPro" id="IPR055342">
    <property type="entry name" value="MreC_beta-barrel_core"/>
</dbReference>
<dbReference type="PANTHER" id="PTHR34138:SF1">
    <property type="entry name" value="CELL SHAPE-DETERMINING PROTEIN MREC"/>
    <property type="match status" value="1"/>
</dbReference>
<dbReference type="InterPro" id="IPR007221">
    <property type="entry name" value="MreC"/>
</dbReference>
<evidence type="ECO:0000256" key="2">
    <source>
        <dbReference type="ARBA" id="ARBA00013855"/>
    </source>
</evidence>
<comment type="caution">
    <text evidence="8">The sequence shown here is derived from an EMBL/GenBank/DDBJ whole genome shotgun (WGS) entry which is preliminary data.</text>
</comment>
<protein>
    <recommendedName>
        <fullName evidence="2 5">Cell shape-determining protein MreC</fullName>
    </recommendedName>
    <alternativeName>
        <fullName evidence="4 5">Cell shape protein MreC</fullName>
    </alternativeName>
</protein>
<proteinExistence type="inferred from homology"/>
<organism evidence="8 9">
    <name type="scientific">Neobacillus notoginsengisoli</name>
    <dbReference type="NCBI Taxonomy" id="1578198"/>
    <lineage>
        <taxon>Bacteria</taxon>
        <taxon>Bacillati</taxon>
        <taxon>Bacillota</taxon>
        <taxon>Bacilli</taxon>
        <taxon>Bacillales</taxon>
        <taxon>Bacillaceae</taxon>
        <taxon>Neobacillus</taxon>
    </lineage>
</organism>
<dbReference type="AlphaFoldDB" id="A0A417YTY0"/>
<keyword evidence="3 5" id="KW-0133">Cell shape</keyword>
<dbReference type="GO" id="GO:0008360">
    <property type="term" value="P:regulation of cell shape"/>
    <property type="evidence" value="ECO:0007669"/>
    <property type="project" value="UniProtKB-KW"/>
</dbReference>
<evidence type="ECO:0000259" key="7">
    <source>
        <dbReference type="Pfam" id="PF04085"/>
    </source>
</evidence>
<gene>
    <name evidence="8" type="primary">mreC</name>
    <name evidence="8" type="ORF">D1B31_10560</name>
</gene>
<evidence type="ECO:0000313" key="8">
    <source>
        <dbReference type="EMBL" id="RHW40633.1"/>
    </source>
</evidence>
<dbReference type="RefSeq" id="WP_118920750.1">
    <property type="nucleotide sequence ID" value="NZ_QWEG01000006.1"/>
</dbReference>
<dbReference type="Gene3D" id="2.40.10.340">
    <property type="entry name" value="Rod shape-determining protein MreC, domain 1"/>
    <property type="match status" value="1"/>
</dbReference>
<keyword evidence="6" id="KW-0812">Transmembrane</keyword>
<keyword evidence="9" id="KW-1185">Reference proteome</keyword>
<comment type="similarity">
    <text evidence="1 5">Belongs to the MreC family.</text>
</comment>
<sequence length="293" mass="33234">MPQFFLNKRLIILLVSIIILVALIGFSLRERERLTWPEQFVKDSTGWLQSLVSRPVQYVAGFIENVDDLQDTYSENKELKSRVEDIVRLESEVYRLKRENTELRDILGKTESLSQSDLIHASVMGRNPDRWNELIIINKGTSDNVKKNMAVITSKGLVGKIKTANDFSSTVQLLSAMDPKNRISVVTQGDSEVFGFVEGFDDEKKLLKVKKIPYEAKVKKGQIVITSGLGGVFPEGLLVGKIVEVEPDQYGLNQIALVKPEADFYGIREVMVVKRLMMKPDRNDMVDDKEEEL</sequence>
<accession>A0A417YTY0</accession>
<evidence type="ECO:0000256" key="1">
    <source>
        <dbReference type="ARBA" id="ARBA00009369"/>
    </source>
</evidence>
<dbReference type="Pfam" id="PF04085">
    <property type="entry name" value="MreC"/>
    <property type="match status" value="1"/>
</dbReference>
<dbReference type="Gene3D" id="2.40.10.350">
    <property type="entry name" value="Rod shape-determining protein MreC, domain 2"/>
    <property type="match status" value="1"/>
</dbReference>
<dbReference type="OrthoDB" id="9792313at2"/>
<evidence type="ECO:0000313" key="9">
    <source>
        <dbReference type="Proteomes" id="UP000284416"/>
    </source>
</evidence>
<evidence type="ECO:0000256" key="3">
    <source>
        <dbReference type="ARBA" id="ARBA00022960"/>
    </source>
</evidence>
<dbReference type="PANTHER" id="PTHR34138">
    <property type="entry name" value="CELL SHAPE-DETERMINING PROTEIN MREC"/>
    <property type="match status" value="1"/>
</dbReference>
<dbReference type="InterPro" id="IPR042177">
    <property type="entry name" value="Cell/Rod_1"/>
</dbReference>
<evidence type="ECO:0000256" key="5">
    <source>
        <dbReference type="PIRNR" id="PIRNR038471"/>
    </source>
</evidence>
<feature type="domain" description="Rod shape-determining protein MreC beta-barrel core" evidence="7">
    <location>
        <begin position="123"/>
        <end position="274"/>
    </location>
</feature>
<dbReference type="NCBIfam" id="TIGR00219">
    <property type="entry name" value="mreC"/>
    <property type="match status" value="1"/>
</dbReference>
<feature type="transmembrane region" description="Helical" evidence="6">
    <location>
        <begin position="6"/>
        <end position="28"/>
    </location>
</feature>